<feature type="repeat" description="TPR" evidence="3">
    <location>
        <begin position="129"/>
        <end position="162"/>
    </location>
</feature>
<dbReference type="SUPFAM" id="SSF48452">
    <property type="entry name" value="TPR-like"/>
    <property type="match status" value="1"/>
</dbReference>
<keyword evidence="2 3" id="KW-0802">TPR repeat</keyword>
<evidence type="ECO:0000313" key="4">
    <source>
        <dbReference type="EMBL" id="SMH72372.1"/>
    </source>
</evidence>
<dbReference type="PANTHER" id="PTHR44943:SF8">
    <property type="entry name" value="TPR REPEAT-CONTAINING PROTEIN MJ0263"/>
    <property type="match status" value="1"/>
</dbReference>
<dbReference type="InterPro" id="IPR019734">
    <property type="entry name" value="TPR_rpt"/>
</dbReference>
<feature type="repeat" description="TPR" evidence="3">
    <location>
        <begin position="61"/>
        <end position="94"/>
    </location>
</feature>
<evidence type="ECO:0000313" key="5">
    <source>
        <dbReference type="Proteomes" id="UP000230607"/>
    </source>
</evidence>
<keyword evidence="1" id="KW-0677">Repeat</keyword>
<dbReference type="EMBL" id="LT841358">
    <property type="protein sequence ID" value="SMH72372.1"/>
    <property type="molecule type" value="Genomic_DNA"/>
</dbReference>
<feature type="repeat" description="TPR" evidence="3">
    <location>
        <begin position="95"/>
        <end position="128"/>
    </location>
</feature>
<dbReference type="AlphaFoldDB" id="A0A2H1FI56"/>
<dbReference type="InterPro" id="IPR051685">
    <property type="entry name" value="Ycf3/AcsC/BcsC/TPR_MFPF"/>
</dbReference>
<dbReference type="Proteomes" id="UP000230607">
    <property type="component" value="Chromosome 1"/>
</dbReference>
<dbReference type="PROSITE" id="PS50293">
    <property type="entry name" value="TPR_REGION"/>
    <property type="match status" value="1"/>
</dbReference>
<dbReference type="PROSITE" id="PS50005">
    <property type="entry name" value="TPR"/>
    <property type="match status" value="4"/>
</dbReference>
<dbReference type="InterPro" id="IPR013105">
    <property type="entry name" value="TPR_2"/>
</dbReference>
<reference evidence="5" key="1">
    <citation type="submission" date="2017-03" db="EMBL/GenBank/DDBJ databases">
        <authorList>
            <person name="Herbold C."/>
        </authorList>
    </citation>
    <scope>NUCLEOTIDE SEQUENCE [LARGE SCALE GENOMIC DNA]</scope>
</reference>
<feature type="repeat" description="TPR" evidence="3">
    <location>
        <begin position="27"/>
        <end position="60"/>
    </location>
</feature>
<dbReference type="Pfam" id="PF00515">
    <property type="entry name" value="TPR_1"/>
    <property type="match status" value="2"/>
</dbReference>
<dbReference type="PANTHER" id="PTHR44943">
    <property type="entry name" value="CELLULOSE SYNTHASE OPERON PROTEIN C"/>
    <property type="match status" value="1"/>
</dbReference>
<dbReference type="SMART" id="SM00028">
    <property type="entry name" value="TPR"/>
    <property type="match status" value="4"/>
</dbReference>
<protein>
    <submittedName>
        <fullName evidence="4">Uncharacterized protein</fullName>
    </submittedName>
</protein>
<dbReference type="Pfam" id="PF07719">
    <property type="entry name" value="TPR_2"/>
    <property type="match status" value="1"/>
</dbReference>
<keyword evidence="5" id="KW-1185">Reference proteome</keyword>
<dbReference type="RefSeq" id="WP_157928155.1">
    <property type="nucleotide sequence ID" value="NZ_LT841358.1"/>
</dbReference>
<dbReference type="OrthoDB" id="115601at2157"/>
<evidence type="ECO:0000256" key="3">
    <source>
        <dbReference type="PROSITE-ProRule" id="PRU00339"/>
    </source>
</evidence>
<evidence type="ECO:0000256" key="2">
    <source>
        <dbReference type="ARBA" id="ARBA00022803"/>
    </source>
</evidence>
<gene>
    <name evidence="4" type="ORF">NCS_30212</name>
</gene>
<evidence type="ECO:0000256" key="1">
    <source>
        <dbReference type="ARBA" id="ARBA00022737"/>
    </source>
</evidence>
<organism evidence="4 5">
    <name type="scientific">Candidatus Nitrosotalea okcheonensis</name>
    <dbReference type="NCBI Taxonomy" id="1903276"/>
    <lineage>
        <taxon>Archaea</taxon>
        <taxon>Nitrososphaerota</taxon>
        <taxon>Nitrososphaeria</taxon>
        <taxon>Nitrosotaleales</taxon>
        <taxon>Nitrosotaleaceae</taxon>
        <taxon>Nitrosotalea</taxon>
    </lineage>
</organism>
<proteinExistence type="predicted"/>
<dbReference type="InterPro" id="IPR011990">
    <property type="entry name" value="TPR-like_helical_dom_sf"/>
</dbReference>
<dbReference type="Pfam" id="PF13181">
    <property type="entry name" value="TPR_8"/>
    <property type="match status" value="1"/>
</dbReference>
<accession>A0A2H1FI56</accession>
<dbReference type="Gene3D" id="1.25.40.10">
    <property type="entry name" value="Tetratricopeptide repeat domain"/>
    <property type="match status" value="2"/>
</dbReference>
<name>A0A2H1FI56_9ARCH</name>
<sequence length="171" mass="19932">MIFHWFKKNRSEIPPVEYKKVSRKEASEDLVKLGEDLANDRHYDRALEYFNKAIEINSKNDFAWGDRGLMLDKQGRKNEAIESFSRALEIDPSNSITWHNQGLTLLKLNKLDEAIECFNKAIEINEKYAKAWYNKGRGLSMLGKINESQRSFDTAKKLDPLLFSKLKKMKS</sequence>